<keyword evidence="6" id="KW-1185">Reference proteome</keyword>
<proteinExistence type="predicted"/>
<protein>
    <recommendedName>
        <fullName evidence="4">EGF-like domain-containing protein</fullName>
    </recommendedName>
</protein>
<organism evidence="5 6">
    <name type="scientific">Syncephalastrum racemosum</name>
    <name type="common">Filamentous fungus</name>
    <dbReference type="NCBI Taxonomy" id="13706"/>
    <lineage>
        <taxon>Eukaryota</taxon>
        <taxon>Fungi</taxon>
        <taxon>Fungi incertae sedis</taxon>
        <taxon>Mucoromycota</taxon>
        <taxon>Mucoromycotina</taxon>
        <taxon>Mucoromycetes</taxon>
        <taxon>Mucorales</taxon>
        <taxon>Syncephalastraceae</taxon>
        <taxon>Syncephalastrum</taxon>
    </lineage>
</organism>
<evidence type="ECO:0000313" key="5">
    <source>
        <dbReference type="EMBL" id="ORY97964.1"/>
    </source>
</evidence>
<keyword evidence="3" id="KW-0732">Signal</keyword>
<dbReference type="PANTHER" id="PTHR36853">
    <property type="entry name" value="EXPRESSED PROTEIN"/>
    <property type="match status" value="1"/>
</dbReference>
<evidence type="ECO:0000256" key="2">
    <source>
        <dbReference type="SAM" id="Phobius"/>
    </source>
</evidence>
<feature type="domain" description="EGF-like" evidence="4">
    <location>
        <begin position="281"/>
        <end position="320"/>
    </location>
</feature>
<dbReference type="Pfam" id="PF12955">
    <property type="entry name" value="Vps3844_C"/>
    <property type="match status" value="1"/>
</dbReference>
<comment type="caution">
    <text evidence="5">The sequence shown here is derived from an EMBL/GenBank/DDBJ whole genome shotgun (WGS) entry which is preliminary data.</text>
</comment>
<comment type="caution">
    <text evidence="1">Lacks conserved residue(s) required for the propagation of feature annotation.</text>
</comment>
<sequence>MRTHLSLNTIVAGLLSIASVHARSTVYVLPPQNAVANPPTLSLDAFSVGHAQLTDTTADHPALHWEANYKQEAFQSAHVVWSNHRAKDCFERQTDMNLLMVVSGVSDPQDILPSYEPSYYVSSNRAKDYMAVAADTAASIEHQGGHAITELPHIEEDEFIANDVFNPEHHADKKFLHELQAAQDALETLDPDTTQMAAFHLHGLRSLKHEYGAESVQYQEAERLLSLFIQKTLIPKLESFEASDKRVAGTLIFAPGHDHQRNHHHSMSKRAVPEDGSCFLSKESCENGTSYCSERGSCVKSKDCFVCQCKSPSFTGDACQVIDATADFQLLFWSGVFLIVLTSGVLLFVYKSGNVEDSGVMAVPSSLPKQD</sequence>
<dbReference type="PANTHER" id="PTHR36853:SF1">
    <property type="entry name" value="DUF3844 DOMAIN-CONTAINING PROTEIN"/>
    <property type="match status" value="1"/>
</dbReference>
<feature type="signal peptide" evidence="3">
    <location>
        <begin position="1"/>
        <end position="22"/>
    </location>
</feature>
<dbReference type="Proteomes" id="UP000242180">
    <property type="component" value="Unassembled WGS sequence"/>
</dbReference>
<feature type="chain" id="PRO_5012869001" description="EGF-like domain-containing protein" evidence="3">
    <location>
        <begin position="23"/>
        <end position="371"/>
    </location>
</feature>
<dbReference type="InterPro" id="IPR000742">
    <property type="entry name" value="EGF"/>
</dbReference>
<reference evidence="5 6" key="1">
    <citation type="submission" date="2016-07" db="EMBL/GenBank/DDBJ databases">
        <title>Pervasive Adenine N6-methylation of Active Genes in Fungi.</title>
        <authorList>
            <consortium name="DOE Joint Genome Institute"/>
            <person name="Mondo S.J."/>
            <person name="Dannebaum R.O."/>
            <person name="Kuo R.C."/>
            <person name="Labutti K."/>
            <person name="Haridas S."/>
            <person name="Kuo A."/>
            <person name="Salamov A."/>
            <person name="Ahrendt S.R."/>
            <person name="Lipzen A."/>
            <person name="Sullivan W."/>
            <person name="Andreopoulos W.B."/>
            <person name="Clum A."/>
            <person name="Lindquist E."/>
            <person name="Daum C."/>
            <person name="Ramamoorthy G.K."/>
            <person name="Gryganskyi A."/>
            <person name="Culley D."/>
            <person name="Magnuson J.K."/>
            <person name="James T.Y."/>
            <person name="O'Malley M.A."/>
            <person name="Stajich J.E."/>
            <person name="Spatafora J.W."/>
            <person name="Visel A."/>
            <person name="Grigoriev I.V."/>
        </authorList>
    </citation>
    <scope>NUCLEOTIDE SEQUENCE [LARGE SCALE GENOMIC DNA]</scope>
    <source>
        <strain evidence="5 6">NRRL 2496</strain>
    </source>
</reference>
<dbReference type="PROSITE" id="PS50026">
    <property type="entry name" value="EGF_3"/>
    <property type="match status" value="1"/>
</dbReference>
<dbReference type="OMA" id="ENCYTCA"/>
<keyword evidence="1" id="KW-0245">EGF-like domain</keyword>
<accession>A0A1X2HG90</accession>
<dbReference type="GO" id="GO:0005783">
    <property type="term" value="C:endoplasmic reticulum"/>
    <property type="evidence" value="ECO:0007669"/>
    <property type="project" value="TreeGrafter"/>
</dbReference>
<evidence type="ECO:0000313" key="6">
    <source>
        <dbReference type="Proteomes" id="UP000242180"/>
    </source>
</evidence>
<dbReference type="OrthoDB" id="5583277at2759"/>
<evidence type="ECO:0000256" key="1">
    <source>
        <dbReference type="PROSITE-ProRule" id="PRU00076"/>
    </source>
</evidence>
<dbReference type="InterPro" id="IPR024382">
    <property type="entry name" value="Vps3844_C"/>
</dbReference>
<dbReference type="STRING" id="13706.A0A1X2HG90"/>
<dbReference type="InterPro" id="IPR053065">
    <property type="entry name" value="Archenteron_Induction-Rel"/>
</dbReference>
<dbReference type="EMBL" id="MCGN01000004">
    <property type="protein sequence ID" value="ORY97964.1"/>
    <property type="molecule type" value="Genomic_DNA"/>
</dbReference>
<dbReference type="AlphaFoldDB" id="A0A1X2HG90"/>
<keyword evidence="2" id="KW-0472">Membrane</keyword>
<feature type="transmembrane region" description="Helical" evidence="2">
    <location>
        <begin position="330"/>
        <end position="350"/>
    </location>
</feature>
<gene>
    <name evidence="5" type="ORF">BCR43DRAFT_490630</name>
</gene>
<dbReference type="InParanoid" id="A0A1X2HG90"/>
<keyword evidence="2" id="KW-1133">Transmembrane helix</keyword>
<evidence type="ECO:0000259" key="4">
    <source>
        <dbReference type="PROSITE" id="PS50026"/>
    </source>
</evidence>
<evidence type="ECO:0000256" key="3">
    <source>
        <dbReference type="SAM" id="SignalP"/>
    </source>
</evidence>
<name>A0A1X2HG90_SYNRA</name>
<keyword evidence="2" id="KW-0812">Transmembrane</keyword>